<dbReference type="AlphaFoldDB" id="A0A9X1QMZ2"/>
<accession>A0A9X1QMZ2</accession>
<dbReference type="InterPro" id="IPR050515">
    <property type="entry name" value="Beta-lactam/transpept"/>
</dbReference>
<comment type="similarity">
    <text evidence="2">Belongs to the transpeptidase family.</text>
</comment>
<evidence type="ECO:0000259" key="6">
    <source>
        <dbReference type="Pfam" id="PF03717"/>
    </source>
</evidence>
<dbReference type="SUPFAM" id="SSF56519">
    <property type="entry name" value="Penicillin binding protein dimerisation domain"/>
    <property type="match status" value="1"/>
</dbReference>
<evidence type="ECO:0000313" key="8">
    <source>
        <dbReference type="Proteomes" id="UP001139336"/>
    </source>
</evidence>
<feature type="transmembrane region" description="Helical" evidence="4">
    <location>
        <begin position="7"/>
        <end position="32"/>
    </location>
</feature>
<dbReference type="Gene3D" id="3.40.710.10">
    <property type="entry name" value="DD-peptidase/beta-lactamase superfamily"/>
    <property type="match status" value="1"/>
</dbReference>
<dbReference type="InterPro" id="IPR001460">
    <property type="entry name" value="PCN-bd_Tpept"/>
</dbReference>
<dbReference type="GO" id="GO:0071555">
    <property type="term" value="P:cell wall organization"/>
    <property type="evidence" value="ECO:0007669"/>
    <property type="project" value="TreeGrafter"/>
</dbReference>
<dbReference type="Pfam" id="PF00905">
    <property type="entry name" value="Transpeptidase"/>
    <property type="match status" value="1"/>
</dbReference>
<dbReference type="Gene3D" id="3.30.450.330">
    <property type="match status" value="1"/>
</dbReference>
<evidence type="ECO:0000259" key="5">
    <source>
        <dbReference type="Pfam" id="PF00905"/>
    </source>
</evidence>
<feature type="domain" description="Penicillin-binding protein dimerisation" evidence="6">
    <location>
        <begin position="50"/>
        <end position="233"/>
    </location>
</feature>
<dbReference type="InterPro" id="IPR036138">
    <property type="entry name" value="PBP_dimer_sf"/>
</dbReference>
<dbReference type="InterPro" id="IPR005311">
    <property type="entry name" value="PBP_dimer"/>
</dbReference>
<name>A0A9X1QMZ2_9CORY</name>
<dbReference type="Pfam" id="PF03717">
    <property type="entry name" value="PBP_dimer"/>
    <property type="match status" value="1"/>
</dbReference>
<dbReference type="Proteomes" id="UP001139336">
    <property type="component" value="Unassembled WGS sequence"/>
</dbReference>
<dbReference type="InterPro" id="IPR012338">
    <property type="entry name" value="Beta-lactam/transpept-like"/>
</dbReference>
<evidence type="ECO:0000256" key="3">
    <source>
        <dbReference type="ARBA" id="ARBA00023136"/>
    </source>
</evidence>
<dbReference type="GO" id="GO:0008658">
    <property type="term" value="F:penicillin binding"/>
    <property type="evidence" value="ECO:0007669"/>
    <property type="project" value="InterPro"/>
</dbReference>
<feature type="domain" description="Penicillin-binding protein transpeptidase" evidence="5">
    <location>
        <begin position="278"/>
        <end position="595"/>
    </location>
</feature>
<evidence type="ECO:0000313" key="7">
    <source>
        <dbReference type="EMBL" id="MCF4006279.1"/>
    </source>
</evidence>
<keyword evidence="8" id="KW-1185">Reference proteome</keyword>
<evidence type="ECO:0000256" key="2">
    <source>
        <dbReference type="ARBA" id="ARBA00007171"/>
    </source>
</evidence>
<sequence>MGHTTRVAVVVVVIVALVFVLIGRLAWVQLVWGPDLHQQALRQRSSEYVEPARRGEITDREGRQLAYTMQARSLTVSPIVLRRELGEQEIQAMAQEGVPKDEREKLKDERVEKRLKDMAEGIPKKIKGATNSKDDQVKSEDLLTKLHEDSSYEVLVRNVDPDVAAEIAAEYHGVAADHQDIRQYPNGAVAENIIGKVSVDGQGQFGFEAWADNDLSGINGRKVEDVSVDGQVIPGTLRDQVPAVDGSNVTLTLDLDLQTYVQQQLEQAKKNSGAKDASAVVLDAKTAEVLAMANSNTIDPNGDLEKQLGDGKIFDNTSTSHPFEPGSVAKVITAASTIEEGLTTPDEVHDVPGSIEMSGVNVRDAWDHGTVKYTTTGIFGKSSNVGTLQLAQRLGEKKFAEYLEKFGIGQSTGIELPNESQGLYPAPEQWGGGTFANLPIGQGMSWTALQMASVYQTIANGGERVEPRIIHSITSADGKEQPLDEPKRTQVVSGKTARTVTDMLRAVLQHDPTGVQSGTAGNAGLAGYQLSGKTGTAQKVDPNTGAYSQSQYWITFAGIAPADDPRYVVAIMLDEPHRGVHGEGGQSAAPLFTDIASWLLDRDNVPPSPPMEGQLVLQATE</sequence>
<dbReference type="EMBL" id="JAKGSI010000002">
    <property type="protein sequence ID" value="MCF4006279.1"/>
    <property type="molecule type" value="Genomic_DNA"/>
</dbReference>
<keyword evidence="4" id="KW-0812">Transmembrane</keyword>
<comment type="subcellular location">
    <subcellularLocation>
        <location evidence="1">Membrane</location>
    </subcellularLocation>
</comment>
<evidence type="ECO:0000256" key="1">
    <source>
        <dbReference type="ARBA" id="ARBA00004370"/>
    </source>
</evidence>
<reference evidence="7" key="1">
    <citation type="submission" date="2022-01" db="EMBL/GenBank/DDBJ databases">
        <title>Corynebacterium sp. nov isolated from isolated from the feces of the greater white-fronted geese (Anser albifrons) at Poyang Lake, PR China.</title>
        <authorList>
            <person name="Liu Q."/>
        </authorList>
    </citation>
    <scope>NUCLEOTIDE SEQUENCE</scope>
    <source>
        <strain evidence="7">JCM 32435</strain>
    </source>
</reference>
<dbReference type="Gene3D" id="3.90.1310.10">
    <property type="entry name" value="Penicillin-binding protein 2a (Domain 2)"/>
    <property type="match status" value="1"/>
</dbReference>
<dbReference type="PANTHER" id="PTHR30627">
    <property type="entry name" value="PEPTIDOGLYCAN D,D-TRANSPEPTIDASE"/>
    <property type="match status" value="1"/>
</dbReference>
<dbReference type="SUPFAM" id="SSF56601">
    <property type="entry name" value="beta-lactamase/transpeptidase-like"/>
    <property type="match status" value="1"/>
</dbReference>
<dbReference type="PANTHER" id="PTHR30627:SF1">
    <property type="entry name" value="PEPTIDOGLYCAN D,D-TRANSPEPTIDASE FTSI"/>
    <property type="match status" value="1"/>
</dbReference>
<dbReference type="GO" id="GO:0005886">
    <property type="term" value="C:plasma membrane"/>
    <property type="evidence" value="ECO:0007669"/>
    <property type="project" value="TreeGrafter"/>
</dbReference>
<organism evidence="7 8">
    <name type="scientific">Corynebacterium uropygiale</name>
    <dbReference type="NCBI Taxonomy" id="1775911"/>
    <lineage>
        <taxon>Bacteria</taxon>
        <taxon>Bacillati</taxon>
        <taxon>Actinomycetota</taxon>
        <taxon>Actinomycetes</taxon>
        <taxon>Mycobacteriales</taxon>
        <taxon>Corynebacteriaceae</taxon>
        <taxon>Corynebacterium</taxon>
    </lineage>
</organism>
<protein>
    <submittedName>
        <fullName evidence="7">Penicillin-binding protein 2</fullName>
    </submittedName>
</protein>
<proteinExistence type="inferred from homology"/>
<evidence type="ECO:0000256" key="4">
    <source>
        <dbReference type="SAM" id="Phobius"/>
    </source>
</evidence>
<keyword evidence="3 4" id="KW-0472">Membrane</keyword>
<comment type="caution">
    <text evidence="7">The sequence shown here is derived from an EMBL/GenBank/DDBJ whole genome shotgun (WGS) entry which is preliminary data.</text>
</comment>
<keyword evidence="4" id="KW-1133">Transmembrane helix</keyword>
<gene>
    <name evidence="7" type="ORF">L1O03_03680</name>
</gene>